<name>A0A9P8PXG5_9ASCO</name>
<reference evidence="2" key="1">
    <citation type="journal article" date="2021" name="Open Biol.">
        <title>Shared evolutionary footprints suggest mitochondrial oxidative damage underlies multiple complex I losses in fungi.</title>
        <authorList>
            <person name="Schikora-Tamarit M.A."/>
            <person name="Marcet-Houben M."/>
            <person name="Nosek J."/>
            <person name="Gabaldon T."/>
        </authorList>
    </citation>
    <scope>NUCLEOTIDE SEQUENCE</scope>
    <source>
        <strain evidence="2">CBS6341</strain>
    </source>
</reference>
<dbReference type="SUPFAM" id="SSF53067">
    <property type="entry name" value="Actin-like ATPase domain"/>
    <property type="match status" value="2"/>
</dbReference>
<reference evidence="2" key="2">
    <citation type="submission" date="2021-01" db="EMBL/GenBank/DDBJ databases">
        <authorList>
            <person name="Schikora-Tamarit M.A."/>
        </authorList>
    </citation>
    <scope>NUCLEOTIDE SEQUENCE</scope>
    <source>
        <strain evidence="2">CBS6341</strain>
    </source>
</reference>
<comment type="similarity">
    <text evidence="1">Belongs to the actin family.</text>
</comment>
<dbReference type="InterPro" id="IPR004000">
    <property type="entry name" value="Actin"/>
</dbReference>
<keyword evidence="3" id="KW-1185">Reference proteome</keyword>
<evidence type="ECO:0000256" key="1">
    <source>
        <dbReference type="RuleBase" id="RU000487"/>
    </source>
</evidence>
<dbReference type="InterPro" id="IPR043129">
    <property type="entry name" value="ATPase_NBD"/>
</dbReference>
<dbReference type="Gene3D" id="3.90.640.60">
    <property type="match status" value="1"/>
</dbReference>
<accession>A0A9P8PXG5</accession>
<dbReference type="EMBL" id="JAEUBF010000390">
    <property type="protein sequence ID" value="KAH3679034.1"/>
    <property type="molecule type" value="Genomic_DNA"/>
</dbReference>
<dbReference type="OrthoDB" id="74201at2759"/>
<dbReference type="Proteomes" id="UP000769528">
    <property type="component" value="Unassembled WGS sequence"/>
</dbReference>
<gene>
    <name evidence="2" type="ORF">WICMUC_001229</name>
</gene>
<organism evidence="2 3">
    <name type="scientific">Wickerhamomyces mucosus</name>
    <dbReference type="NCBI Taxonomy" id="1378264"/>
    <lineage>
        <taxon>Eukaryota</taxon>
        <taxon>Fungi</taxon>
        <taxon>Dikarya</taxon>
        <taxon>Ascomycota</taxon>
        <taxon>Saccharomycotina</taxon>
        <taxon>Saccharomycetes</taxon>
        <taxon>Phaffomycetales</taxon>
        <taxon>Wickerhamomycetaceae</taxon>
        <taxon>Wickerhamomyces</taxon>
    </lineage>
</organism>
<evidence type="ECO:0008006" key="4">
    <source>
        <dbReference type="Google" id="ProtNLM"/>
    </source>
</evidence>
<dbReference type="PANTHER" id="PTHR11937">
    <property type="entry name" value="ACTIN"/>
    <property type="match status" value="1"/>
</dbReference>
<proteinExistence type="inferred from homology"/>
<dbReference type="Pfam" id="PF00022">
    <property type="entry name" value="Actin"/>
    <property type="match status" value="1"/>
</dbReference>
<evidence type="ECO:0000313" key="3">
    <source>
        <dbReference type="Proteomes" id="UP000769528"/>
    </source>
</evidence>
<protein>
    <recommendedName>
        <fullName evidence="4">Actin-like protein ARP9</fullName>
    </recommendedName>
</protein>
<evidence type="ECO:0000313" key="2">
    <source>
        <dbReference type="EMBL" id="KAH3679034.1"/>
    </source>
</evidence>
<dbReference type="Gene3D" id="3.30.420.40">
    <property type="match status" value="2"/>
</dbReference>
<dbReference type="AlphaFoldDB" id="A0A9P8PXG5"/>
<dbReference type="SMART" id="SM00268">
    <property type="entry name" value="ACTIN"/>
    <property type="match status" value="1"/>
</dbReference>
<sequence length="440" mass="49438">MAPSFNESDYLIIAPGSTFTSVQLGLGESFTPPTYQIPTKVYSTDKEGIFTSENQDESKVIYPIVKGEIVNIKAFNFFLKLIYRSILKENSNHGNNNIPLLLISSSKWSRINIELITQYVFETIELNAFAILPSALATLFAYGGQPNSLVIDIGKDKTEITPIIDYSIVKHAVTIIPFGGQTINEELIKILSNSLSIDQIESLKKSDIYEILSDEDKKKSFFGFDALNNESEKDIDVASIVANGKTEEFLGKSSKDSNEISKIIPNNQLENNSFFDEINNEKISIGKERFKGTEKLIGKISQSIKSSLSKIPDLLKRQECYDHIILNGKTTKIIGFQDALNTKLIEDYLIGKEFQQSTAQQAFQTSISPLIQFNQIPNSIKFDKMPEYFSEWKKFGFHDVTFLGAEIVSKQIFGNHGDGTYVNSQNYLEKGPLAIWDLSF</sequence>
<comment type="caution">
    <text evidence="2">The sequence shown here is derived from an EMBL/GenBank/DDBJ whole genome shotgun (WGS) entry which is preliminary data.</text>
</comment>